<dbReference type="InterPro" id="IPR002314">
    <property type="entry name" value="aa-tRNA-synt_IIb"/>
</dbReference>
<dbReference type="InterPro" id="IPR002316">
    <property type="entry name" value="Pro-tRNA-ligase_IIa"/>
</dbReference>
<evidence type="ECO:0000256" key="7">
    <source>
        <dbReference type="ARBA" id="ARBA00022917"/>
    </source>
</evidence>
<evidence type="ECO:0000256" key="5">
    <source>
        <dbReference type="ARBA" id="ARBA00022741"/>
    </source>
</evidence>
<dbReference type="SUPFAM" id="SSF55681">
    <property type="entry name" value="Class II aaRS and biotin synthetases"/>
    <property type="match status" value="1"/>
</dbReference>
<proteinExistence type="inferred from homology"/>
<dbReference type="InterPro" id="IPR050062">
    <property type="entry name" value="Pro-tRNA_synthetase"/>
</dbReference>
<evidence type="ECO:0000256" key="1">
    <source>
        <dbReference type="ARBA" id="ARBA00004496"/>
    </source>
</evidence>
<name>A0ABR7S2D3_AQUAC</name>
<keyword evidence="13" id="KW-1185">Reference proteome</keyword>
<dbReference type="InterPro" id="IPR045864">
    <property type="entry name" value="aa-tRNA-synth_II/BPL/LPL"/>
</dbReference>
<dbReference type="InterPro" id="IPR033730">
    <property type="entry name" value="ProRS_core_prok"/>
</dbReference>
<dbReference type="Pfam" id="PF03129">
    <property type="entry name" value="HGTP_anticodon"/>
    <property type="match status" value="1"/>
</dbReference>
<dbReference type="Pfam" id="PF04073">
    <property type="entry name" value="tRNA_edit"/>
    <property type="match status" value="1"/>
</dbReference>
<keyword evidence="8 10" id="KW-0030">Aminoacyl-tRNA synthetase</keyword>
<dbReference type="Pfam" id="PF00587">
    <property type="entry name" value="tRNA-synt_2b"/>
    <property type="match status" value="1"/>
</dbReference>
<dbReference type="Gene3D" id="3.40.50.800">
    <property type="entry name" value="Anticodon-binding domain"/>
    <property type="match status" value="1"/>
</dbReference>
<evidence type="ECO:0000259" key="11">
    <source>
        <dbReference type="PROSITE" id="PS50862"/>
    </source>
</evidence>
<comment type="catalytic activity">
    <reaction evidence="9 10">
        <text>tRNA(Pro) + L-proline + ATP = L-prolyl-tRNA(Pro) + AMP + diphosphate</text>
        <dbReference type="Rhea" id="RHEA:14305"/>
        <dbReference type="Rhea" id="RHEA-COMP:9700"/>
        <dbReference type="Rhea" id="RHEA-COMP:9702"/>
        <dbReference type="ChEBI" id="CHEBI:30616"/>
        <dbReference type="ChEBI" id="CHEBI:33019"/>
        <dbReference type="ChEBI" id="CHEBI:60039"/>
        <dbReference type="ChEBI" id="CHEBI:78442"/>
        <dbReference type="ChEBI" id="CHEBI:78532"/>
        <dbReference type="ChEBI" id="CHEBI:456215"/>
        <dbReference type="EC" id="6.1.1.15"/>
    </reaction>
</comment>
<dbReference type="CDD" id="cd00861">
    <property type="entry name" value="ProRS_anticodon_short"/>
    <property type="match status" value="1"/>
</dbReference>
<dbReference type="InterPro" id="IPR007214">
    <property type="entry name" value="YbaK/aa-tRNA-synth-assoc-dom"/>
</dbReference>
<comment type="function">
    <text evidence="10">Catalyzes the attachment of proline to tRNA(Pro) in a two-step reaction: proline is first activated by ATP to form Pro-AMP and then transferred to the acceptor end of tRNA(Pro). As ProRS can inadvertently accommodate and process non-cognate amino acids such as alanine and cysteine, to avoid such errors it has two additional distinct editing activities against alanine. One activity is designated as 'pretransfer' editing and involves the tRNA(Pro)-independent hydrolysis of activated Ala-AMP. The other activity is designated 'posttransfer' editing and involves deacylation of mischarged Ala-tRNA(Pro). The misacylated Cys-tRNA(Pro) is not edited by ProRS.</text>
</comment>
<evidence type="ECO:0000256" key="3">
    <source>
        <dbReference type="ARBA" id="ARBA00022490"/>
    </source>
</evidence>
<dbReference type="PIRSF" id="PIRSF001535">
    <property type="entry name" value="ProRS_1"/>
    <property type="match status" value="1"/>
</dbReference>
<dbReference type="PANTHER" id="PTHR42753">
    <property type="entry name" value="MITOCHONDRIAL RIBOSOME PROTEIN L39/PROLYL-TRNA LIGASE FAMILY MEMBER"/>
    <property type="match status" value="1"/>
</dbReference>
<dbReference type="HAMAP" id="MF_01569">
    <property type="entry name" value="Pro_tRNA_synth_type1"/>
    <property type="match status" value="1"/>
</dbReference>
<dbReference type="GO" id="GO:0016874">
    <property type="term" value="F:ligase activity"/>
    <property type="evidence" value="ECO:0007669"/>
    <property type="project" value="UniProtKB-KW"/>
</dbReference>
<keyword evidence="5 10" id="KW-0547">Nucleotide-binding</keyword>
<evidence type="ECO:0000256" key="6">
    <source>
        <dbReference type="ARBA" id="ARBA00022840"/>
    </source>
</evidence>
<keyword evidence="3 10" id="KW-0963">Cytoplasm</keyword>
<sequence>MRTSQYLLSTLKETPSDAVVISHQLLLRAGMIRKLASGLYTWLPMGLRVLRKAEAIVREEMNAAGALEVLMPAIQPAELWQESGRWEQYGPELLRIKDRHDRAFCVGPTHEEVITDLARNELNSYKQLPINMYQIQTKFRDEIRPRFGLMRGREFLMKDAYSFHTSQESLQETYDRMHQAYCNVFSRLGLNFRPVQADTGSIGGTGSHEFHVLAESGEDDIAFSDTSDYAANIEKAEAIPRETARAAASEELRLIDTPNAKTIEDLVNQFSLAIEKTVKTLVVHAAEEGKLIALIVRGDHELNEIKAANHELVASPLVFASEAELRAAIGAGAGSLGPLNLPLPCIIDRSVALMSDFAIGANIDDKHYFGVNWERDLPLPAVADLRNVVEGDPSPDGQGSLVIKRGIEVGHIFQLGTKYSEALGCKVLGENGKPVTLIMGCYGIGVSRVVAAAIEQNWDERGILWSDALAPFQVAIVPMKYENEAVREATDKLYAELTAAGYEVLLDDRDKKTSPGVKFADMELIGIPHRIVVSERGLAEGNLEYKSRRDSDSQQVASAELLSFLNTRIGR</sequence>
<dbReference type="InterPro" id="IPR004500">
    <property type="entry name" value="Pro-tRNA-synth_IIa_bac-type"/>
</dbReference>
<organism evidence="12 13">
    <name type="scientific">Aquipseudomonas alcaligenes</name>
    <name type="common">Pseudomonas alcaligenes</name>
    <dbReference type="NCBI Taxonomy" id="43263"/>
    <lineage>
        <taxon>Bacteria</taxon>
        <taxon>Pseudomonadati</taxon>
        <taxon>Pseudomonadota</taxon>
        <taxon>Gammaproteobacteria</taxon>
        <taxon>Pseudomonadales</taxon>
        <taxon>Pseudomonadaceae</taxon>
        <taxon>Aquipseudomonas</taxon>
    </lineage>
</organism>
<dbReference type="InterPro" id="IPR004154">
    <property type="entry name" value="Anticodon-bd"/>
</dbReference>
<evidence type="ECO:0000313" key="13">
    <source>
        <dbReference type="Proteomes" id="UP000744555"/>
    </source>
</evidence>
<keyword evidence="4 10" id="KW-0436">Ligase</keyword>
<dbReference type="RefSeq" id="WP_187807225.1">
    <property type="nucleotide sequence ID" value="NZ_LZEU01000001.1"/>
</dbReference>
<reference evidence="12 13" key="1">
    <citation type="submission" date="2016-06" db="EMBL/GenBank/DDBJ databases">
        <authorList>
            <person name="Ramos C."/>
            <person name="Pintado A."/>
            <person name="Crespo-Gomez J.I."/>
        </authorList>
    </citation>
    <scope>NUCLEOTIDE SEQUENCE [LARGE SCALE GENOMIC DNA]</scope>
    <source>
        <strain evidence="12 13">AVO110</strain>
    </source>
</reference>
<dbReference type="PANTHER" id="PTHR42753:SF2">
    <property type="entry name" value="PROLINE--TRNA LIGASE"/>
    <property type="match status" value="1"/>
</dbReference>
<dbReference type="SUPFAM" id="SSF52954">
    <property type="entry name" value="Class II aaRS ABD-related"/>
    <property type="match status" value="1"/>
</dbReference>
<dbReference type="NCBIfam" id="NF006625">
    <property type="entry name" value="PRK09194.1"/>
    <property type="match status" value="1"/>
</dbReference>
<keyword evidence="6 10" id="KW-0067">ATP-binding</keyword>
<dbReference type="InterPro" id="IPR044140">
    <property type="entry name" value="ProRS_anticodon_short"/>
</dbReference>
<dbReference type="CDD" id="cd04334">
    <property type="entry name" value="ProRS-INS"/>
    <property type="match status" value="1"/>
</dbReference>
<dbReference type="Proteomes" id="UP000744555">
    <property type="component" value="Unassembled WGS sequence"/>
</dbReference>
<dbReference type="EMBL" id="LZEU01000001">
    <property type="protein sequence ID" value="MBC9251735.1"/>
    <property type="molecule type" value="Genomic_DNA"/>
</dbReference>
<evidence type="ECO:0000256" key="4">
    <source>
        <dbReference type="ARBA" id="ARBA00022598"/>
    </source>
</evidence>
<evidence type="ECO:0000313" key="12">
    <source>
        <dbReference type="EMBL" id="MBC9251735.1"/>
    </source>
</evidence>
<evidence type="ECO:0000256" key="2">
    <source>
        <dbReference type="ARBA" id="ARBA00011738"/>
    </source>
</evidence>
<feature type="domain" description="Aminoacyl-transfer RNA synthetases class-II family profile" evidence="11">
    <location>
        <begin position="38"/>
        <end position="471"/>
    </location>
</feature>
<accession>A0ABR7S2D3</accession>
<evidence type="ECO:0000256" key="8">
    <source>
        <dbReference type="ARBA" id="ARBA00023146"/>
    </source>
</evidence>
<comment type="similarity">
    <text evidence="10">Belongs to the class-II aminoacyl-tRNA synthetase family. ProS type 1 subfamily.</text>
</comment>
<dbReference type="NCBIfam" id="TIGR00409">
    <property type="entry name" value="proS_fam_II"/>
    <property type="match status" value="1"/>
</dbReference>
<dbReference type="SUPFAM" id="SSF55826">
    <property type="entry name" value="YbaK/ProRS associated domain"/>
    <property type="match status" value="1"/>
</dbReference>
<comment type="domain">
    <text evidence="10">Consists of three domains: the N-terminal catalytic domain, the editing domain and the C-terminal anticodon-binding domain.</text>
</comment>
<evidence type="ECO:0000256" key="9">
    <source>
        <dbReference type="ARBA" id="ARBA00047671"/>
    </source>
</evidence>
<dbReference type="PROSITE" id="PS50862">
    <property type="entry name" value="AA_TRNA_LIGASE_II"/>
    <property type="match status" value="1"/>
</dbReference>
<comment type="subcellular location">
    <subcellularLocation>
        <location evidence="1 10">Cytoplasm</location>
    </subcellularLocation>
</comment>
<evidence type="ECO:0000256" key="10">
    <source>
        <dbReference type="HAMAP-Rule" id="MF_01569"/>
    </source>
</evidence>
<dbReference type="InterPro" id="IPR036621">
    <property type="entry name" value="Anticodon-bd_dom_sf"/>
</dbReference>
<dbReference type="InterPro" id="IPR023717">
    <property type="entry name" value="Pro-tRNA-Synthase_IIa_type1"/>
</dbReference>
<dbReference type="InterPro" id="IPR006195">
    <property type="entry name" value="aa-tRNA-synth_II"/>
</dbReference>
<comment type="caution">
    <text evidence="12">The sequence shown here is derived from an EMBL/GenBank/DDBJ whole genome shotgun (WGS) entry which is preliminary data.</text>
</comment>
<comment type="subunit">
    <text evidence="2 10">Homodimer.</text>
</comment>
<dbReference type="CDD" id="cd00779">
    <property type="entry name" value="ProRS_core_prok"/>
    <property type="match status" value="1"/>
</dbReference>
<protein>
    <recommendedName>
        <fullName evidence="10">Proline--tRNA ligase</fullName>
        <ecNumber evidence="10">6.1.1.15</ecNumber>
    </recommendedName>
    <alternativeName>
        <fullName evidence="10">Prolyl-tRNA synthetase</fullName>
        <shortName evidence="10">ProRS</shortName>
    </alternativeName>
</protein>
<gene>
    <name evidence="10" type="primary">proS</name>
    <name evidence="12" type="ORF">A9179_15800</name>
</gene>
<dbReference type="EC" id="6.1.1.15" evidence="10"/>
<keyword evidence="7 10" id="KW-0648">Protein biosynthesis</keyword>
<dbReference type="PRINTS" id="PR01046">
    <property type="entry name" value="TRNASYNTHPRO"/>
</dbReference>
<dbReference type="Gene3D" id="3.90.960.10">
    <property type="entry name" value="YbaK/aminoacyl-tRNA synthetase-associated domain"/>
    <property type="match status" value="1"/>
</dbReference>
<dbReference type="Gene3D" id="3.30.930.10">
    <property type="entry name" value="Bira Bifunctional Protein, Domain 2"/>
    <property type="match status" value="2"/>
</dbReference>
<dbReference type="InterPro" id="IPR036754">
    <property type="entry name" value="YbaK/aa-tRNA-synt-asso_dom_sf"/>
</dbReference>